<sequence>MSTIAYHELPVRPAHPRERHLHAVPLAAPSSPAAAPLRLTRRGRVVVFAAVALLLAVLSVVLGASVAATDDDAALATTTVQVQPGQTLWEIAAEANPRGDIRSTIDDIVRLNALPNASGLKMGTTLAVPVYED</sequence>
<dbReference type="Pfam" id="PF01476">
    <property type="entry name" value="LysM"/>
    <property type="match status" value="1"/>
</dbReference>
<dbReference type="Proteomes" id="UP000275225">
    <property type="component" value="Unassembled WGS sequence"/>
</dbReference>
<keyword evidence="1" id="KW-0812">Transmembrane</keyword>
<dbReference type="PROSITE" id="PS51782">
    <property type="entry name" value="LYSM"/>
    <property type="match status" value="1"/>
</dbReference>
<dbReference type="OrthoDB" id="5084290at2"/>
<evidence type="ECO:0000259" key="2">
    <source>
        <dbReference type="PROSITE" id="PS51782"/>
    </source>
</evidence>
<dbReference type="CDD" id="cd00118">
    <property type="entry name" value="LysM"/>
    <property type="match status" value="1"/>
</dbReference>
<keyword evidence="1" id="KW-0472">Membrane</keyword>
<proteinExistence type="predicted"/>
<gene>
    <name evidence="3" type="ORF">EHW97_11835</name>
</gene>
<reference evidence="3 4" key="1">
    <citation type="submission" date="2018-11" db="EMBL/GenBank/DDBJ databases">
        <authorList>
            <person name="Li F."/>
        </authorList>
    </citation>
    <scope>NUCLEOTIDE SEQUENCE [LARGE SCALE GENOMIC DNA]</scope>
    <source>
        <strain evidence="3 4">YS17T</strain>
    </source>
</reference>
<dbReference type="InterPro" id="IPR018392">
    <property type="entry name" value="LysM"/>
</dbReference>
<evidence type="ECO:0000313" key="3">
    <source>
        <dbReference type="EMBL" id="RQN02904.1"/>
    </source>
</evidence>
<dbReference type="RefSeq" id="WP_124237381.1">
    <property type="nucleotide sequence ID" value="NZ_JBHUFI010000008.1"/>
</dbReference>
<dbReference type="InterPro" id="IPR036779">
    <property type="entry name" value="LysM_dom_sf"/>
</dbReference>
<feature type="domain" description="LysM" evidence="2">
    <location>
        <begin position="78"/>
        <end position="128"/>
    </location>
</feature>
<dbReference type="EMBL" id="RQJX01000016">
    <property type="protein sequence ID" value="RQN02904.1"/>
    <property type="molecule type" value="Genomic_DNA"/>
</dbReference>
<keyword evidence="4" id="KW-1185">Reference proteome</keyword>
<protein>
    <submittedName>
        <fullName evidence="3">LysM domain-containing protein</fullName>
    </submittedName>
</protein>
<evidence type="ECO:0000313" key="4">
    <source>
        <dbReference type="Proteomes" id="UP000275225"/>
    </source>
</evidence>
<dbReference type="SUPFAM" id="SSF54106">
    <property type="entry name" value="LysM domain"/>
    <property type="match status" value="1"/>
</dbReference>
<name>A0A3N6XYV3_9ACTN</name>
<accession>A0A3N6XYV3</accession>
<dbReference type="Gene3D" id="3.10.350.10">
    <property type="entry name" value="LysM domain"/>
    <property type="match status" value="1"/>
</dbReference>
<feature type="transmembrane region" description="Helical" evidence="1">
    <location>
        <begin position="45"/>
        <end position="68"/>
    </location>
</feature>
<keyword evidence="1" id="KW-1133">Transmembrane helix</keyword>
<dbReference type="SMART" id="SM00257">
    <property type="entry name" value="LysM"/>
    <property type="match status" value="1"/>
</dbReference>
<evidence type="ECO:0000256" key="1">
    <source>
        <dbReference type="SAM" id="Phobius"/>
    </source>
</evidence>
<comment type="caution">
    <text evidence="3">The sequence shown here is derived from an EMBL/GenBank/DDBJ whole genome shotgun (WGS) entry which is preliminary data.</text>
</comment>
<dbReference type="AlphaFoldDB" id="A0A3N6XYV3"/>
<organism evidence="3 4">
    <name type="scientific">Aeromicrobium camelliae</name>
    <dbReference type="NCBI Taxonomy" id="1538144"/>
    <lineage>
        <taxon>Bacteria</taxon>
        <taxon>Bacillati</taxon>
        <taxon>Actinomycetota</taxon>
        <taxon>Actinomycetes</taxon>
        <taxon>Propionibacteriales</taxon>
        <taxon>Nocardioidaceae</taxon>
        <taxon>Aeromicrobium</taxon>
    </lineage>
</organism>